<organism evidence="1 2">
    <name type="scientific">Chytriomyces confervae</name>
    <dbReference type="NCBI Taxonomy" id="246404"/>
    <lineage>
        <taxon>Eukaryota</taxon>
        <taxon>Fungi</taxon>
        <taxon>Fungi incertae sedis</taxon>
        <taxon>Chytridiomycota</taxon>
        <taxon>Chytridiomycota incertae sedis</taxon>
        <taxon>Chytridiomycetes</taxon>
        <taxon>Chytridiales</taxon>
        <taxon>Chytriomycetaceae</taxon>
        <taxon>Chytriomyces</taxon>
    </lineage>
</organism>
<dbReference type="Proteomes" id="UP000320333">
    <property type="component" value="Unassembled WGS sequence"/>
</dbReference>
<keyword evidence="2" id="KW-1185">Reference proteome</keyword>
<dbReference type="OrthoDB" id="2133769at2759"/>
<dbReference type="AlphaFoldDB" id="A0A507F6Q2"/>
<evidence type="ECO:0000313" key="2">
    <source>
        <dbReference type="Proteomes" id="UP000320333"/>
    </source>
</evidence>
<dbReference type="EMBL" id="QEAP01000257">
    <property type="protein sequence ID" value="TPX71297.1"/>
    <property type="molecule type" value="Genomic_DNA"/>
</dbReference>
<gene>
    <name evidence="1" type="ORF">CcCBS67573_g06242</name>
</gene>
<name>A0A507F6Q2_9FUNG</name>
<protein>
    <submittedName>
        <fullName evidence="1">Uncharacterized protein</fullName>
    </submittedName>
</protein>
<comment type="caution">
    <text evidence="1">The sequence shown here is derived from an EMBL/GenBank/DDBJ whole genome shotgun (WGS) entry which is preliminary data.</text>
</comment>
<sequence length="194" mass="21914">MGANYKRDALSLMAVANAQSGNDGEIKAPKFKPIFVQDLQLTRSVNRAHDLGIPTDKSIHSVALKFINHDCKVSVDNPIVMPIYISKVILNASRTTTLRQELDQLLSALSAMDAPFAAKFSGVISRLLTEARYQNTEVEPIVIQFDHEEEEGLVRMSVRWTQQQSATIWDTQRLDQCKIRMSNKVIMHAFYCTF</sequence>
<evidence type="ECO:0000313" key="1">
    <source>
        <dbReference type="EMBL" id="TPX71297.1"/>
    </source>
</evidence>
<reference evidence="1 2" key="1">
    <citation type="journal article" date="2019" name="Sci. Rep.">
        <title>Comparative genomics of chytrid fungi reveal insights into the obligate biotrophic and pathogenic lifestyle of Synchytrium endobioticum.</title>
        <authorList>
            <person name="van de Vossenberg B.T.L.H."/>
            <person name="Warris S."/>
            <person name="Nguyen H.D.T."/>
            <person name="van Gent-Pelzer M.P.E."/>
            <person name="Joly D.L."/>
            <person name="van de Geest H.C."/>
            <person name="Bonants P.J.M."/>
            <person name="Smith D.S."/>
            <person name="Levesque C.A."/>
            <person name="van der Lee T.A.J."/>
        </authorList>
    </citation>
    <scope>NUCLEOTIDE SEQUENCE [LARGE SCALE GENOMIC DNA]</scope>
    <source>
        <strain evidence="1 2">CBS 675.73</strain>
    </source>
</reference>
<accession>A0A507F6Q2</accession>
<proteinExistence type="predicted"/>